<gene>
    <name evidence="2" type="ORF">TrVE_jg5752</name>
</gene>
<keyword evidence="3" id="KW-1185">Reference proteome</keyword>
<feature type="compositionally biased region" description="Polar residues" evidence="1">
    <location>
        <begin position="1"/>
        <end position="10"/>
    </location>
</feature>
<name>A0A9W6ZCE9_9STRA</name>
<dbReference type="Proteomes" id="UP001165160">
    <property type="component" value="Unassembled WGS sequence"/>
</dbReference>
<accession>A0A9W6ZCE9</accession>
<comment type="caution">
    <text evidence="2">The sequence shown here is derived from an EMBL/GenBank/DDBJ whole genome shotgun (WGS) entry which is preliminary data.</text>
</comment>
<organism evidence="2 3">
    <name type="scientific">Triparma verrucosa</name>
    <dbReference type="NCBI Taxonomy" id="1606542"/>
    <lineage>
        <taxon>Eukaryota</taxon>
        <taxon>Sar</taxon>
        <taxon>Stramenopiles</taxon>
        <taxon>Ochrophyta</taxon>
        <taxon>Bolidophyceae</taxon>
        <taxon>Parmales</taxon>
        <taxon>Triparmaceae</taxon>
        <taxon>Triparma</taxon>
    </lineage>
</organism>
<feature type="compositionally biased region" description="Basic and acidic residues" evidence="1">
    <location>
        <begin position="32"/>
        <end position="56"/>
    </location>
</feature>
<feature type="compositionally biased region" description="Basic and acidic residues" evidence="1">
    <location>
        <begin position="419"/>
        <end position="433"/>
    </location>
</feature>
<feature type="region of interest" description="Disordered" evidence="1">
    <location>
        <begin position="299"/>
        <end position="331"/>
    </location>
</feature>
<sequence length="448" mass="47664">MIGLTTQRRSAPTEGPEDVTAFSGPSKTTSARGKDADKGDVSGTEERRNVEAHEDEGVCTASQGLQCAGKITELESEELLKLDSKNEGSGDALTFSGPSETILVKEITSDESEVVRTDEISCVERVGGSECVEGVVVKHLQVSNEGTGAAIAAPGLSETIPAKKIDVDSSDVFRIDEICCVENAGEGNCAHTDPLPVSDEYPEDFTTSSGLLSKSRQAKVNVSTNLGVSTMTGFVKLDNAPFLTKLVPLLLDNAILCSAITAPGCEEGVEEHPEDVRAYIGQAANVFSASNDKKKEWITITPRGSGGDSAQGTPHGLTREEEPLKNNAGSSSNSFAALCEGEAMEDGSDFYSEIDLERVRSLRGQQVKTKKKARSSTKKVDADSRDVFSIDEKYCVVNFGEGVTTSSGFSEILSEKKINTDSSDASHTDEIYRSENAGESERVKHVGV</sequence>
<proteinExistence type="predicted"/>
<reference evidence="3" key="1">
    <citation type="journal article" date="2023" name="Commun. Biol.">
        <title>Genome analysis of Parmales, the sister group of diatoms, reveals the evolutionary specialization of diatoms from phago-mixotrophs to photoautotrophs.</title>
        <authorList>
            <person name="Ban H."/>
            <person name="Sato S."/>
            <person name="Yoshikawa S."/>
            <person name="Yamada K."/>
            <person name="Nakamura Y."/>
            <person name="Ichinomiya M."/>
            <person name="Sato N."/>
            <person name="Blanc-Mathieu R."/>
            <person name="Endo H."/>
            <person name="Kuwata A."/>
            <person name="Ogata H."/>
        </authorList>
    </citation>
    <scope>NUCLEOTIDE SEQUENCE [LARGE SCALE GENOMIC DNA]</scope>
    <source>
        <strain evidence="3">NIES 3699</strain>
    </source>
</reference>
<protein>
    <submittedName>
        <fullName evidence="2">Uncharacterized protein</fullName>
    </submittedName>
</protein>
<evidence type="ECO:0000313" key="3">
    <source>
        <dbReference type="Proteomes" id="UP001165160"/>
    </source>
</evidence>
<evidence type="ECO:0000256" key="1">
    <source>
        <dbReference type="SAM" id="MobiDB-lite"/>
    </source>
</evidence>
<feature type="compositionally biased region" description="Basic and acidic residues" evidence="1">
    <location>
        <begin position="439"/>
        <end position="448"/>
    </location>
</feature>
<feature type="region of interest" description="Disordered" evidence="1">
    <location>
        <begin position="419"/>
        <end position="448"/>
    </location>
</feature>
<evidence type="ECO:0000313" key="2">
    <source>
        <dbReference type="EMBL" id="GMH48563.1"/>
    </source>
</evidence>
<feature type="region of interest" description="Disordered" evidence="1">
    <location>
        <begin position="1"/>
        <end position="57"/>
    </location>
</feature>
<dbReference type="EMBL" id="BRXX01000584">
    <property type="protein sequence ID" value="GMH48563.1"/>
    <property type="molecule type" value="Genomic_DNA"/>
</dbReference>
<dbReference type="AlphaFoldDB" id="A0A9W6ZCE9"/>